<dbReference type="InterPro" id="IPR036583">
    <property type="entry name" value="23S_rRNA_IVS_sf"/>
</dbReference>
<dbReference type="NCBIfam" id="TIGR02436">
    <property type="entry name" value="four helix bundle protein"/>
    <property type="match status" value="1"/>
</dbReference>
<sequence>MKKYLLLNDIDCYKRAFNLSNYVWNIVIGWDYFAQRTVGIQFARAIDSVAANIAEGFGRFGKRDKVKFYHYAMGSQKESLDWNEKSRIRKLVTKEQYDHILEELQNMPKEINHLIKFTNEKLKE</sequence>
<dbReference type="PANTHER" id="PTHR38471">
    <property type="entry name" value="FOUR HELIX BUNDLE PROTEIN"/>
    <property type="match status" value="1"/>
</dbReference>
<evidence type="ECO:0000313" key="2">
    <source>
        <dbReference type="Proteomes" id="UP000034664"/>
    </source>
</evidence>
<reference evidence="1 2" key="1">
    <citation type="journal article" date="2015" name="Nature">
        <title>rRNA introns, odd ribosomes, and small enigmatic genomes across a large radiation of phyla.</title>
        <authorList>
            <person name="Brown C.T."/>
            <person name="Hug L.A."/>
            <person name="Thomas B.C."/>
            <person name="Sharon I."/>
            <person name="Castelle C.J."/>
            <person name="Singh A."/>
            <person name="Wilkins M.J."/>
            <person name="Williams K.H."/>
            <person name="Banfield J.F."/>
        </authorList>
    </citation>
    <scope>NUCLEOTIDE SEQUENCE [LARGE SCALE GENOMIC DNA]</scope>
</reference>
<dbReference type="Gene3D" id="1.20.1440.60">
    <property type="entry name" value="23S rRNA-intervening sequence"/>
    <property type="match status" value="1"/>
</dbReference>
<dbReference type="AlphaFoldDB" id="A0A0G0T632"/>
<name>A0A0G0T632_9BACT</name>
<protein>
    <recommendedName>
        <fullName evidence="3">Four helix bundle protein</fullName>
    </recommendedName>
</protein>
<gene>
    <name evidence="1" type="ORF">UU14_C0005G0037</name>
</gene>
<evidence type="ECO:0008006" key="3">
    <source>
        <dbReference type="Google" id="ProtNLM"/>
    </source>
</evidence>
<dbReference type="EMBL" id="LBZM01000005">
    <property type="protein sequence ID" value="KKR72469.1"/>
    <property type="molecule type" value="Genomic_DNA"/>
</dbReference>
<dbReference type="PANTHER" id="PTHR38471:SF2">
    <property type="entry name" value="FOUR HELIX BUNDLE PROTEIN"/>
    <property type="match status" value="1"/>
</dbReference>
<accession>A0A0G0T632</accession>
<dbReference type="Proteomes" id="UP000034664">
    <property type="component" value="Unassembled WGS sequence"/>
</dbReference>
<organism evidence="1 2">
    <name type="scientific">Candidatus Roizmanbacteria bacterium GW2011_GWB1_40_7</name>
    <dbReference type="NCBI Taxonomy" id="1618482"/>
    <lineage>
        <taxon>Bacteria</taxon>
        <taxon>Candidatus Roizmaniibacteriota</taxon>
    </lineage>
</organism>
<dbReference type="InterPro" id="IPR012657">
    <property type="entry name" value="23S_rRNA-intervening_sequence"/>
</dbReference>
<dbReference type="Pfam" id="PF05635">
    <property type="entry name" value="23S_rRNA_IVP"/>
    <property type="match status" value="1"/>
</dbReference>
<proteinExistence type="predicted"/>
<dbReference type="SUPFAM" id="SSF158446">
    <property type="entry name" value="IVS-encoded protein-like"/>
    <property type="match status" value="1"/>
</dbReference>
<evidence type="ECO:0000313" key="1">
    <source>
        <dbReference type="EMBL" id="KKR72469.1"/>
    </source>
</evidence>
<comment type="caution">
    <text evidence="1">The sequence shown here is derived from an EMBL/GenBank/DDBJ whole genome shotgun (WGS) entry which is preliminary data.</text>
</comment>